<sequence>MPEYQDITVDEFAEFQLGVAGMSKGMFLSSLSSCMEKGEDFRIHIRSVSLRIPFSEIKKYTEAKEAPAPKAGKKAKKADPLGVPDDDFADIAEGLKG</sequence>
<accession>A0A6H1ZI38</accession>
<evidence type="ECO:0000313" key="2">
    <source>
        <dbReference type="EMBL" id="QJA47142.1"/>
    </source>
</evidence>
<reference evidence="2" key="1">
    <citation type="submission" date="2020-03" db="EMBL/GenBank/DDBJ databases">
        <title>The deep terrestrial virosphere.</title>
        <authorList>
            <person name="Holmfeldt K."/>
            <person name="Nilsson E."/>
            <person name="Simone D."/>
            <person name="Lopez-Fernandez M."/>
            <person name="Wu X."/>
            <person name="de Brujin I."/>
            <person name="Lundin D."/>
            <person name="Andersson A."/>
            <person name="Bertilsson S."/>
            <person name="Dopson M."/>
        </authorList>
    </citation>
    <scope>NUCLEOTIDE SEQUENCE</scope>
    <source>
        <strain evidence="2">TM448A00611</strain>
        <strain evidence="3">TM448B01042</strain>
    </source>
</reference>
<dbReference type="EMBL" id="MT144693">
    <property type="protein sequence ID" value="QJH97602.1"/>
    <property type="molecule type" value="Genomic_DNA"/>
</dbReference>
<name>A0A6H1ZI38_9ZZZZ</name>
<evidence type="ECO:0000256" key="1">
    <source>
        <dbReference type="SAM" id="MobiDB-lite"/>
    </source>
</evidence>
<dbReference type="EMBL" id="MT144033">
    <property type="protein sequence ID" value="QJA47142.1"/>
    <property type="molecule type" value="Genomic_DNA"/>
</dbReference>
<evidence type="ECO:0000313" key="3">
    <source>
        <dbReference type="EMBL" id="QJH97602.1"/>
    </source>
</evidence>
<organism evidence="2">
    <name type="scientific">viral metagenome</name>
    <dbReference type="NCBI Taxonomy" id="1070528"/>
    <lineage>
        <taxon>unclassified sequences</taxon>
        <taxon>metagenomes</taxon>
        <taxon>organismal metagenomes</taxon>
    </lineage>
</organism>
<protein>
    <submittedName>
        <fullName evidence="2">Uncharacterized protein</fullName>
    </submittedName>
</protein>
<gene>
    <name evidence="2" type="ORF">TM448A00611_0011</name>
    <name evidence="3" type="ORF">TM448B01042_0011</name>
</gene>
<feature type="region of interest" description="Disordered" evidence="1">
    <location>
        <begin position="64"/>
        <end position="85"/>
    </location>
</feature>
<proteinExistence type="predicted"/>
<dbReference type="AlphaFoldDB" id="A0A6H1ZI38"/>